<dbReference type="GO" id="GO:0005829">
    <property type="term" value="C:cytosol"/>
    <property type="evidence" value="ECO:0007669"/>
    <property type="project" value="TreeGrafter"/>
</dbReference>
<dbReference type="EMBL" id="PDEP01000004">
    <property type="protein sequence ID" value="PEN08053.1"/>
    <property type="molecule type" value="Genomic_DNA"/>
</dbReference>
<accession>A0A2H3NQV6</accession>
<dbReference type="Proteomes" id="UP000221024">
    <property type="component" value="Unassembled WGS sequence"/>
</dbReference>
<protein>
    <submittedName>
        <fullName evidence="1">Transcriptional regulator</fullName>
    </submittedName>
</protein>
<dbReference type="SUPFAM" id="SSF46785">
    <property type="entry name" value="Winged helix' DNA-binding domain"/>
    <property type="match status" value="1"/>
</dbReference>
<dbReference type="OrthoDB" id="9808360at2"/>
<dbReference type="PROSITE" id="PS51197">
    <property type="entry name" value="HTH_RRF2_2"/>
    <property type="match status" value="1"/>
</dbReference>
<dbReference type="PANTHER" id="PTHR33221">
    <property type="entry name" value="WINGED HELIX-TURN-HELIX TRANSCRIPTIONAL REGULATOR, RRF2 FAMILY"/>
    <property type="match status" value="1"/>
</dbReference>
<gene>
    <name evidence="1" type="ORF">CRI93_05900</name>
</gene>
<dbReference type="NCBIfam" id="TIGR00738">
    <property type="entry name" value="rrf2_super"/>
    <property type="match status" value="1"/>
</dbReference>
<dbReference type="PANTHER" id="PTHR33221:SF15">
    <property type="entry name" value="HTH-TYPE TRANSCRIPTIONAL REGULATOR YWGB-RELATED"/>
    <property type="match status" value="1"/>
</dbReference>
<dbReference type="PROSITE" id="PS01332">
    <property type="entry name" value="HTH_RRF2_1"/>
    <property type="match status" value="1"/>
</dbReference>
<dbReference type="GO" id="GO:0003700">
    <property type="term" value="F:DNA-binding transcription factor activity"/>
    <property type="evidence" value="ECO:0007669"/>
    <property type="project" value="TreeGrafter"/>
</dbReference>
<dbReference type="InterPro" id="IPR036388">
    <property type="entry name" value="WH-like_DNA-bd_sf"/>
</dbReference>
<dbReference type="Pfam" id="PF02082">
    <property type="entry name" value="Rrf2"/>
    <property type="match status" value="1"/>
</dbReference>
<evidence type="ECO:0000313" key="1">
    <source>
        <dbReference type="EMBL" id="PEN08053.1"/>
    </source>
</evidence>
<name>A0A2H3NQV6_9BACT</name>
<organism evidence="1 2">
    <name type="scientific">Longimonas halophila</name>
    <dbReference type="NCBI Taxonomy" id="1469170"/>
    <lineage>
        <taxon>Bacteria</taxon>
        <taxon>Pseudomonadati</taxon>
        <taxon>Rhodothermota</taxon>
        <taxon>Rhodothermia</taxon>
        <taxon>Rhodothermales</taxon>
        <taxon>Salisaetaceae</taxon>
        <taxon>Longimonas</taxon>
    </lineage>
</organism>
<dbReference type="Gene3D" id="1.10.10.10">
    <property type="entry name" value="Winged helix-like DNA-binding domain superfamily/Winged helix DNA-binding domain"/>
    <property type="match status" value="1"/>
</dbReference>
<dbReference type="InterPro" id="IPR000944">
    <property type="entry name" value="Tscrpt_reg_Rrf2"/>
</dbReference>
<reference evidence="1 2" key="1">
    <citation type="submission" date="2017-10" db="EMBL/GenBank/DDBJ databases">
        <title>Draft genome of Longimonas halophila.</title>
        <authorList>
            <person name="Goh K.M."/>
            <person name="Shamsir M.S."/>
            <person name="Lim S.W."/>
        </authorList>
    </citation>
    <scope>NUCLEOTIDE SEQUENCE [LARGE SCALE GENOMIC DNA]</scope>
    <source>
        <strain evidence="1 2">KCTC 42399</strain>
    </source>
</reference>
<comment type="caution">
    <text evidence="1">The sequence shown here is derived from an EMBL/GenBank/DDBJ whole genome shotgun (WGS) entry which is preliminary data.</text>
</comment>
<proteinExistence type="predicted"/>
<dbReference type="AlphaFoldDB" id="A0A2H3NQV6"/>
<sequence>MLSKSCEYGMRATLYLASLDEDGYVSIGTISDALDISFPYLTKIFQQLNKSGLLTSHRGPSGGVALTRDPAAINLYEIVVAIDDEALFTECVLGLPGCGNADPCPLHDQWVDQRDQLATLFRNTSLAAMATRIQDYNVRLTVT</sequence>
<evidence type="ECO:0000313" key="2">
    <source>
        <dbReference type="Proteomes" id="UP000221024"/>
    </source>
</evidence>
<dbReference type="InterPro" id="IPR030489">
    <property type="entry name" value="TR_Rrf2-type_CS"/>
</dbReference>
<dbReference type="InterPro" id="IPR036390">
    <property type="entry name" value="WH_DNA-bd_sf"/>
</dbReference>
<keyword evidence="2" id="KW-1185">Reference proteome</keyword>